<dbReference type="PANTHER" id="PTHR40063">
    <property type="entry name" value="MEMBRANE PROTEIN-RELATED"/>
    <property type="match status" value="1"/>
</dbReference>
<evidence type="ECO:0000256" key="4">
    <source>
        <dbReference type="ARBA" id="ARBA00022597"/>
    </source>
</evidence>
<evidence type="ECO:0000256" key="6">
    <source>
        <dbReference type="ARBA" id="ARBA00022989"/>
    </source>
</evidence>
<keyword evidence="11" id="KW-1185">Reference proteome</keyword>
<reference evidence="10" key="1">
    <citation type="submission" date="2023-07" db="EMBL/GenBank/DDBJ databases">
        <title>Between Cages and Wild: Unraveling the Impact of Captivity on Animal Microbiomes and Antimicrobial Resistance.</title>
        <authorList>
            <person name="Schmartz G.P."/>
            <person name="Rehner J."/>
            <person name="Schuff M.J."/>
            <person name="Becker S.L."/>
            <person name="Kravczyk M."/>
            <person name="Gurevich A."/>
            <person name="Francke R."/>
            <person name="Mueller R."/>
            <person name="Keller V."/>
            <person name="Keller A."/>
        </authorList>
    </citation>
    <scope>NUCLEOTIDE SEQUENCE</scope>
    <source>
        <strain evidence="10">S39M_St_73</strain>
    </source>
</reference>
<keyword evidence="2" id="KW-0813">Transport</keyword>
<keyword evidence="7 8" id="KW-0472">Membrane</keyword>
<evidence type="ECO:0000256" key="7">
    <source>
        <dbReference type="ARBA" id="ARBA00023136"/>
    </source>
</evidence>
<dbReference type="GO" id="GO:0008982">
    <property type="term" value="F:protein-N(PI)-phosphohistidine-sugar phosphotransferase activity"/>
    <property type="evidence" value="ECO:0007669"/>
    <property type="project" value="InterPro"/>
</dbReference>
<keyword evidence="6 8" id="KW-1133">Transmembrane helix</keyword>
<dbReference type="GO" id="GO:0005886">
    <property type="term" value="C:plasma membrane"/>
    <property type="evidence" value="ECO:0007669"/>
    <property type="project" value="UniProtKB-SubCell"/>
</dbReference>
<evidence type="ECO:0000256" key="8">
    <source>
        <dbReference type="SAM" id="Phobius"/>
    </source>
</evidence>
<comment type="caution">
    <text evidence="10">The sequence shown here is derived from an EMBL/GenBank/DDBJ whole genome shotgun (WGS) entry which is preliminary data.</text>
</comment>
<dbReference type="AlphaFoldDB" id="A0AA43UCS0"/>
<feature type="transmembrane region" description="Helical" evidence="8">
    <location>
        <begin position="172"/>
        <end position="199"/>
    </location>
</feature>
<keyword evidence="4 10" id="KW-0762">Sugar transport</keyword>
<dbReference type="GO" id="GO:0009401">
    <property type="term" value="P:phosphoenolpyruvate-dependent sugar phosphotransferase system"/>
    <property type="evidence" value="ECO:0007669"/>
    <property type="project" value="InterPro"/>
</dbReference>
<feature type="transmembrane region" description="Helical" evidence="8">
    <location>
        <begin position="132"/>
        <end position="152"/>
    </location>
</feature>
<name>A0AA43UCS0_9LACT</name>
<feature type="transmembrane region" description="Helical" evidence="8">
    <location>
        <begin position="206"/>
        <end position="224"/>
    </location>
</feature>
<evidence type="ECO:0000256" key="3">
    <source>
        <dbReference type="ARBA" id="ARBA00022475"/>
    </source>
</evidence>
<feature type="transmembrane region" description="Helical" evidence="8">
    <location>
        <begin position="74"/>
        <end position="96"/>
    </location>
</feature>
<protein>
    <submittedName>
        <fullName evidence="10">PTS sugar transporter subunit IIC</fullName>
    </submittedName>
</protein>
<dbReference type="PANTHER" id="PTHR40063:SF1">
    <property type="entry name" value="MEMBRANE PROTEIN"/>
    <property type="match status" value="1"/>
</dbReference>
<feature type="transmembrane region" description="Helical" evidence="8">
    <location>
        <begin position="302"/>
        <end position="324"/>
    </location>
</feature>
<dbReference type="InterPro" id="IPR003352">
    <property type="entry name" value="PTS_EIIC"/>
</dbReference>
<accession>A0AA43UCS0</accession>
<keyword evidence="3" id="KW-1003">Cell membrane</keyword>
<evidence type="ECO:0000259" key="9">
    <source>
        <dbReference type="Pfam" id="PF13303"/>
    </source>
</evidence>
<dbReference type="EMBL" id="JAUNQW010000017">
    <property type="protein sequence ID" value="MDO5457597.1"/>
    <property type="molecule type" value="Genomic_DNA"/>
</dbReference>
<keyword evidence="5 8" id="KW-0812">Transmembrane</keyword>
<dbReference type="Proteomes" id="UP001171751">
    <property type="component" value="Unassembled WGS sequence"/>
</dbReference>
<evidence type="ECO:0000313" key="10">
    <source>
        <dbReference type="EMBL" id="MDO5457597.1"/>
    </source>
</evidence>
<proteinExistence type="predicted"/>
<feature type="domain" description="Phosphotransferase system EIIC" evidence="9">
    <location>
        <begin position="30"/>
        <end position="336"/>
    </location>
</feature>
<evidence type="ECO:0000256" key="5">
    <source>
        <dbReference type="ARBA" id="ARBA00022692"/>
    </source>
</evidence>
<sequence>MDILLGILLLVAFLVVFSLFTFYAPEGSSAMGAMADAAVASFLVEAVFGALFGEIFGIEWLTEIGMIAGGMSGVAAAILVALALGVSPVYAVMIGLPLANVGILPGFIAGYAAAFVVRWLEKKVPGGFDMVVILFIGPMITSLVGNWTAGPIDGLMLTIGETIERAAETSPMIMGFFIGGLLTVISTAPISSMAVTAMIGLTGQPMAIAGLAIFGTAACNYLFFRRLNIGDQADAIAVTVEPLTAADLVSANPIPIFSTNFISGGLIGIVIALSGMINNSPGTASVVPGIIAAFAWNPPMQVAIYAVIALVIGALAGFGCAWLFRNYPIINREDLQRRAAERTAKAS</sequence>
<feature type="transmembrane region" description="Helical" evidence="8">
    <location>
        <begin position="42"/>
        <end position="62"/>
    </location>
</feature>
<organism evidence="10 11">
    <name type="scientific">Atopococcus tabaci</name>
    <dbReference type="NCBI Taxonomy" id="269774"/>
    <lineage>
        <taxon>Bacteria</taxon>
        <taxon>Bacillati</taxon>
        <taxon>Bacillota</taxon>
        <taxon>Bacilli</taxon>
        <taxon>Lactobacillales</taxon>
        <taxon>Carnobacteriaceae</taxon>
        <taxon>Atopococcus</taxon>
    </lineage>
</organism>
<evidence type="ECO:0000256" key="1">
    <source>
        <dbReference type="ARBA" id="ARBA00004651"/>
    </source>
</evidence>
<evidence type="ECO:0000313" key="11">
    <source>
        <dbReference type="Proteomes" id="UP001171751"/>
    </source>
</evidence>
<comment type="subcellular location">
    <subcellularLocation>
        <location evidence="1">Cell membrane</location>
        <topology evidence="1">Multi-pass membrane protein</topology>
    </subcellularLocation>
</comment>
<evidence type="ECO:0000256" key="2">
    <source>
        <dbReference type="ARBA" id="ARBA00022448"/>
    </source>
</evidence>
<gene>
    <name evidence="10" type="ORF">Q4F26_04550</name>
</gene>
<feature type="transmembrane region" description="Helical" evidence="8">
    <location>
        <begin position="102"/>
        <end position="120"/>
    </location>
</feature>
<feature type="transmembrane region" description="Helical" evidence="8">
    <location>
        <begin position="254"/>
        <end position="273"/>
    </location>
</feature>
<dbReference type="Pfam" id="PF13303">
    <property type="entry name" value="PTS_EIIC_2"/>
    <property type="match status" value="1"/>
</dbReference>